<evidence type="ECO:0000313" key="3">
    <source>
        <dbReference type="Proteomes" id="UP000252586"/>
    </source>
</evidence>
<feature type="transmembrane region" description="Helical" evidence="1">
    <location>
        <begin position="180"/>
        <end position="204"/>
    </location>
</feature>
<keyword evidence="1" id="KW-1133">Transmembrane helix</keyword>
<feature type="transmembrane region" description="Helical" evidence="1">
    <location>
        <begin position="108"/>
        <end position="125"/>
    </location>
</feature>
<keyword evidence="1" id="KW-0812">Transmembrane</keyword>
<dbReference type="OrthoDB" id="64737at2"/>
<organism evidence="2 3">
    <name type="scientific">Nocardia puris</name>
    <dbReference type="NCBI Taxonomy" id="208602"/>
    <lineage>
        <taxon>Bacteria</taxon>
        <taxon>Bacillati</taxon>
        <taxon>Actinomycetota</taxon>
        <taxon>Actinomycetes</taxon>
        <taxon>Mycobacteriales</taxon>
        <taxon>Nocardiaceae</taxon>
        <taxon>Nocardia</taxon>
    </lineage>
</organism>
<dbReference type="STRING" id="1210090.GCA_001613185_03521"/>
<evidence type="ECO:0000313" key="2">
    <source>
        <dbReference type="EMBL" id="RBO92390.1"/>
    </source>
</evidence>
<feature type="transmembrane region" description="Helical" evidence="1">
    <location>
        <begin position="34"/>
        <end position="53"/>
    </location>
</feature>
<dbReference type="AlphaFoldDB" id="A0A366DQN2"/>
<keyword evidence="1" id="KW-0472">Membrane</keyword>
<dbReference type="Pfam" id="PF07077">
    <property type="entry name" value="DUF1345"/>
    <property type="match status" value="1"/>
</dbReference>
<proteinExistence type="predicted"/>
<comment type="caution">
    <text evidence="2">The sequence shown here is derived from an EMBL/GenBank/DDBJ whole genome shotgun (WGS) entry which is preliminary data.</text>
</comment>
<evidence type="ECO:0000256" key="1">
    <source>
        <dbReference type="SAM" id="Phobius"/>
    </source>
</evidence>
<feature type="transmembrane region" description="Helical" evidence="1">
    <location>
        <begin position="73"/>
        <end position="96"/>
    </location>
</feature>
<accession>A0A366DQN2</accession>
<dbReference type="EMBL" id="QNRE01000003">
    <property type="protein sequence ID" value="RBO92390.1"/>
    <property type="molecule type" value="Genomic_DNA"/>
</dbReference>
<sequence>MIRYALAGISFVVEFALIAVGVVVVLTADSVGALLLWDALAVVYLGVRLAWLYHDRWSVGDRELRGVARDPTARFFAQVFTVLCSVIGVTAGLAISVRPEQGAVPTQVAAVPAVLLAWTLLHFAYAERYRESYVAALPERVLDFPGTPSPRFADFVYFSFTIGTSFAVSDVTIRDTRVRLAAVIHAVLGFFYNVAVLGIAVRYLTEG</sequence>
<gene>
    <name evidence="2" type="ORF">DFR74_10333</name>
</gene>
<feature type="transmembrane region" description="Helical" evidence="1">
    <location>
        <begin position="6"/>
        <end position="27"/>
    </location>
</feature>
<dbReference type="RefSeq" id="WP_067510000.1">
    <property type="nucleotide sequence ID" value="NZ_CP107943.1"/>
</dbReference>
<dbReference type="InterPro" id="IPR009781">
    <property type="entry name" value="DUF1345"/>
</dbReference>
<name>A0A366DQN2_9NOCA</name>
<protein>
    <submittedName>
        <fullName evidence="2">Putative membrane protein</fullName>
    </submittedName>
</protein>
<keyword evidence="3" id="KW-1185">Reference proteome</keyword>
<reference evidence="2 3" key="1">
    <citation type="submission" date="2018-06" db="EMBL/GenBank/DDBJ databases">
        <title>Genomic Encyclopedia of Type Strains, Phase IV (KMG-IV): sequencing the most valuable type-strain genomes for metagenomic binning, comparative biology and taxonomic classification.</title>
        <authorList>
            <person name="Goeker M."/>
        </authorList>
    </citation>
    <scope>NUCLEOTIDE SEQUENCE [LARGE SCALE GENOMIC DNA]</scope>
    <source>
        <strain evidence="2 3">DSM 44599</strain>
    </source>
</reference>
<dbReference type="Proteomes" id="UP000252586">
    <property type="component" value="Unassembled WGS sequence"/>
</dbReference>